<dbReference type="Pfam" id="PF21354">
    <property type="entry name" value="STAT_linker"/>
    <property type="match status" value="1"/>
</dbReference>
<keyword evidence="5 13" id="KW-0597">Phosphoprotein</keyword>
<evidence type="ECO:0000256" key="9">
    <source>
        <dbReference type="ARBA" id="ARBA00023159"/>
    </source>
</evidence>
<dbReference type="Ensembl" id="ENSOTST00005053725.2">
    <property type="protein sequence ID" value="ENSOTSP00005049426.2"/>
    <property type="gene ID" value="ENSOTSG00005023370.2"/>
</dbReference>
<accession>A0A8C8LXU4</accession>
<keyword evidence="17" id="KW-1185">Reference proteome</keyword>
<evidence type="ECO:0000256" key="4">
    <source>
        <dbReference type="ARBA" id="ARBA00022490"/>
    </source>
</evidence>
<dbReference type="Pfam" id="PF00017">
    <property type="entry name" value="SH2"/>
    <property type="match status" value="1"/>
</dbReference>
<dbReference type="InterPro" id="IPR001217">
    <property type="entry name" value="STAT"/>
</dbReference>
<evidence type="ECO:0000256" key="2">
    <source>
        <dbReference type="ARBA" id="ARBA00004496"/>
    </source>
</evidence>
<evidence type="ECO:0000256" key="5">
    <source>
        <dbReference type="ARBA" id="ARBA00022553"/>
    </source>
</evidence>
<dbReference type="SUPFAM" id="SSF48092">
    <property type="entry name" value="Transcription factor STAT-4 N-domain"/>
    <property type="match status" value="1"/>
</dbReference>
<evidence type="ECO:0000313" key="17">
    <source>
        <dbReference type="Proteomes" id="UP000694402"/>
    </source>
</evidence>
<reference evidence="16" key="2">
    <citation type="submission" date="2025-09" db="UniProtKB">
        <authorList>
            <consortium name="Ensembl"/>
        </authorList>
    </citation>
    <scope>IDENTIFICATION</scope>
</reference>
<dbReference type="Gene3D" id="1.10.532.10">
    <property type="entry name" value="STAT transcription factor, N-terminal domain"/>
    <property type="match status" value="1"/>
</dbReference>
<dbReference type="PROSITE" id="PS50001">
    <property type="entry name" value="SH2"/>
    <property type="match status" value="1"/>
</dbReference>
<dbReference type="GO" id="GO:0005634">
    <property type="term" value="C:nucleus"/>
    <property type="evidence" value="ECO:0007669"/>
    <property type="project" value="UniProtKB-SubCell"/>
</dbReference>
<dbReference type="InterPro" id="IPR048988">
    <property type="entry name" value="STAT_linker"/>
</dbReference>
<sequence length="694" mass="80051">MAQWCQLQLLESKYLEQVDQLYDDSFPMDIRQYLSKWIESIDWENVAVQDSLATVRFHDLLAQLDDQHSRFALENNFLLQHNIRKIKRNLQDHFQEDPVHMAMIISRNLKEEQKILAAAKSIEVLYVDSVSDLQYVFMHVRFAIYLIQHNVKSLEYLQDEHDFKENTLKNREHEMNGLTPKQLEHEKLLIAEMCLKLKIKRGEVVGQLAEVLNMAEAVQSDLISEELAEWKKRQQISCIGGPPNACLDQLQNWFTAVAESLQQVRQQLKELQELEQKYTYDNDPIKQQKGFLEGRALTLFRNLLEHSLVVERQPCMPTHPQRPLVLKTQVQFTVKLRFLVKLQEFNYQLKVKALFDKDVTEKKGFRKFNILGTNTKVLNMEESNGSLAAEFRHLQLKEQKVAGNRTNEGPLIVTEELHCICFESELNQSGLELKLETISLPIVVISNVSQLPSGWASILWYNMLTSEPKNLKFFLSPPAASWGQLSEVLSWQFSSVTKRGLNEEQLGMLADKLLGENPEGLIPWTKFCKVEFLDNVNFPCQINVEVKKCLFSFSHPHSCILGFVSKEREKALLTGKCPGTFLLRFSESSRDGAITFTWVEHDLYGESPVFHAVEPYTKKELSAVSLPDIIRTYKVMAAENIPENPLRFLYPDIPKDKFFGKYYARASEASEPMDVESSSSTGYMRTELISVSEV</sequence>
<dbReference type="SUPFAM" id="SSF49417">
    <property type="entry name" value="p53-like transcription factors"/>
    <property type="match status" value="1"/>
</dbReference>
<evidence type="ECO:0000256" key="1">
    <source>
        <dbReference type="ARBA" id="ARBA00004123"/>
    </source>
</evidence>
<dbReference type="InterPro" id="IPR000980">
    <property type="entry name" value="SH2"/>
</dbReference>
<evidence type="ECO:0000256" key="13">
    <source>
        <dbReference type="RuleBase" id="RU046415"/>
    </source>
</evidence>
<dbReference type="InterPro" id="IPR015988">
    <property type="entry name" value="STAT_TF_CC"/>
</dbReference>
<feature type="domain" description="SH2" evidence="15">
    <location>
        <begin position="559"/>
        <end position="652"/>
    </location>
</feature>
<dbReference type="InterPro" id="IPR036860">
    <property type="entry name" value="SH2_dom_sf"/>
</dbReference>
<dbReference type="Pfam" id="PF01017">
    <property type="entry name" value="STAT_alpha"/>
    <property type="match status" value="1"/>
</dbReference>
<evidence type="ECO:0000256" key="10">
    <source>
        <dbReference type="ARBA" id="ARBA00023163"/>
    </source>
</evidence>
<comment type="subcellular location">
    <subcellularLocation>
        <location evidence="2 13">Cytoplasm</location>
    </subcellularLocation>
    <subcellularLocation>
        <location evidence="1 13">Nucleus</location>
    </subcellularLocation>
</comment>
<evidence type="ECO:0000256" key="11">
    <source>
        <dbReference type="ARBA" id="ARBA00023242"/>
    </source>
</evidence>
<evidence type="ECO:0000256" key="6">
    <source>
        <dbReference type="ARBA" id="ARBA00022999"/>
    </source>
</evidence>
<keyword evidence="9 13" id="KW-0010">Activator</keyword>
<evidence type="ECO:0000259" key="15">
    <source>
        <dbReference type="PROSITE" id="PS50001"/>
    </source>
</evidence>
<comment type="similarity">
    <text evidence="3 13">Belongs to the transcription factor STAT family.</text>
</comment>
<keyword evidence="10 13" id="KW-0804">Transcription</keyword>
<evidence type="ECO:0000256" key="7">
    <source>
        <dbReference type="ARBA" id="ARBA00023015"/>
    </source>
</evidence>
<dbReference type="InterPro" id="IPR013801">
    <property type="entry name" value="STAT_TF_DNA-bd"/>
</dbReference>
<dbReference type="Gene3D" id="1.20.1050.20">
    <property type="entry name" value="STAT transcription factor, all-alpha domain"/>
    <property type="match status" value="1"/>
</dbReference>
<feature type="coiled-coil region" evidence="14">
    <location>
        <begin position="254"/>
        <end position="281"/>
    </location>
</feature>
<dbReference type="GO" id="GO:0003677">
    <property type="term" value="F:DNA binding"/>
    <property type="evidence" value="ECO:0007669"/>
    <property type="project" value="UniProtKB-KW"/>
</dbReference>
<dbReference type="Gene3D" id="1.10.238.10">
    <property type="entry name" value="EF-hand"/>
    <property type="match status" value="1"/>
</dbReference>
<evidence type="ECO:0000256" key="12">
    <source>
        <dbReference type="PROSITE-ProRule" id="PRU00191"/>
    </source>
</evidence>
<dbReference type="FunFam" id="2.60.40.630:FF:000001">
    <property type="entry name" value="Signal transducer and activator of transcription"/>
    <property type="match status" value="1"/>
</dbReference>
<keyword evidence="6 12" id="KW-0727">SH2 domain</keyword>
<evidence type="ECO:0000313" key="16">
    <source>
        <dbReference type="Ensembl" id="ENSOTSP00005049426.2"/>
    </source>
</evidence>
<dbReference type="Gene3D" id="3.30.505.10">
    <property type="entry name" value="SH2 domain"/>
    <property type="match status" value="1"/>
</dbReference>
<dbReference type="InterPro" id="IPR013800">
    <property type="entry name" value="STAT_TF_alpha"/>
</dbReference>
<dbReference type="Proteomes" id="UP000694402">
    <property type="component" value="Unassembled WGS sequence"/>
</dbReference>
<dbReference type="Pfam" id="PF02864">
    <property type="entry name" value="STAT_bind"/>
    <property type="match status" value="1"/>
</dbReference>
<protein>
    <recommendedName>
        <fullName evidence="13">Signal transducer and activator of transcription</fullName>
    </recommendedName>
</protein>
<dbReference type="PANTHER" id="PTHR11801">
    <property type="entry name" value="SIGNAL TRANSDUCER AND ACTIVATOR OF TRANSCRIPTION"/>
    <property type="match status" value="1"/>
</dbReference>
<dbReference type="Gene3D" id="2.60.40.630">
    <property type="entry name" value="STAT transcription factor, DNA-binding domain"/>
    <property type="match status" value="1"/>
</dbReference>
<dbReference type="FunFam" id="1.20.1050.20:FF:000001">
    <property type="entry name" value="Signal transducer and activator of transcription"/>
    <property type="match status" value="1"/>
</dbReference>
<dbReference type="AlphaFoldDB" id="A0A8C8LXU4"/>
<dbReference type="InterPro" id="IPR036535">
    <property type="entry name" value="STAT_N_sf"/>
</dbReference>
<dbReference type="GO" id="GO:0005737">
    <property type="term" value="C:cytoplasm"/>
    <property type="evidence" value="ECO:0007669"/>
    <property type="project" value="UniProtKB-SubCell"/>
</dbReference>
<dbReference type="InterPro" id="IPR012345">
    <property type="entry name" value="STAT_TF_DNA-bd_N"/>
</dbReference>
<dbReference type="SMART" id="SM00964">
    <property type="entry name" value="STAT_int"/>
    <property type="match status" value="1"/>
</dbReference>
<evidence type="ECO:0000256" key="3">
    <source>
        <dbReference type="ARBA" id="ARBA00005586"/>
    </source>
</evidence>
<dbReference type="SUPFAM" id="SSF47655">
    <property type="entry name" value="STAT"/>
    <property type="match status" value="1"/>
</dbReference>
<dbReference type="FunFam" id="3.30.505.10:FF:000003">
    <property type="entry name" value="Signal transducer and activator of transcription"/>
    <property type="match status" value="1"/>
</dbReference>
<dbReference type="GO" id="GO:0007165">
    <property type="term" value="P:signal transduction"/>
    <property type="evidence" value="ECO:0007669"/>
    <property type="project" value="InterPro"/>
</dbReference>
<gene>
    <name evidence="16" type="primary">LOC112253955</name>
</gene>
<keyword evidence="8 13" id="KW-0238">DNA-binding</keyword>
<dbReference type="InterPro" id="IPR013799">
    <property type="entry name" value="STAT_TF_prot_interaction"/>
</dbReference>
<keyword evidence="7 13" id="KW-0805">Transcription regulation</keyword>
<dbReference type="CDD" id="cd16845">
    <property type="entry name" value="STAT1_DBD"/>
    <property type="match status" value="1"/>
</dbReference>
<dbReference type="GeneTree" id="ENSGT01050000244905"/>
<evidence type="ECO:0000256" key="8">
    <source>
        <dbReference type="ARBA" id="ARBA00023125"/>
    </source>
</evidence>
<dbReference type="SUPFAM" id="SSF55550">
    <property type="entry name" value="SH2 domain"/>
    <property type="match status" value="1"/>
</dbReference>
<dbReference type="GO" id="GO:0003700">
    <property type="term" value="F:DNA-binding transcription factor activity"/>
    <property type="evidence" value="ECO:0007669"/>
    <property type="project" value="InterPro"/>
</dbReference>
<dbReference type="GO" id="GO:0006955">
    <property type="term" value="P:immune response"/>
    <property type="evidence" value="ECO:0007669"/>
    <property type="project" value="UniProtKB-ARBA"/>
</dbReference>
<keyword evidence="11 13" id="KW-0539">Nucleus</keyword>
<dbReference type="Pfam" id="PF02865">
    <property type="entry name" value="STAT_int"/>
    <property type="match status" value="1"/>
</dbReference>
<dbReference type="InterPro" id="IPR008967">
    <property type="entry name" value="p53-like_TF_DNA-bd_sf"/>
</dbReference>
<dbReference type="FunFam" id="1.10.532.10:FF:000001">
    <property type="entry name" value="Signal transducer and activator of transcription"/>
    <property type="match status" value="1"/>
</dbReference>
<proteinExistence type="inferred from homology"/>
<keyword evidence="4 13" id="KW-0963">Cytoplasm</keyword>
<reference evidence="16" key="1">
    <citation type="submission" date="2025-08" db="UniProtKB">
        <authorList>
            <consortium name="Ensembl"/>
        </authorList>
    </citation>
    <scope>IDENTIFICATION</scope>
</reference>
<evidence type="ECO:0000256" key="14">
    <source>
        <dbReference type="SAM" id="Coils"/>
    </source>
</evidence>
<organism evidence="16 17">
    <name type="scientific">Oncorhynchus tshawytscha</name>
    <name type="common">Chinook salmon</name>
    <name type="synonym">Salmo tshawytscha</name>
    <dbReference type="NCBI Taxonomy" id="74940"/>
    <lineage>
        <taxon>Eukaryota</taxon>
        <taxon>Metazoa</taxon>
        <taxon>Chordata</taxon>
        <taxon>Craniata</taxon>
        <taxon>Vertebrata</taxon>
        <taxon>Euteleostomi</taxon>
        <taxon>Actinopterygii</taxon>
        <taxon>Neopterygii</taxon>
        <taxon>Teleostei</taxon>
        <taxon>Protacanthopterygii</taxon>
        <taxon>Salmoniformes</taxon>
        <taxon>Salmonidae</taxon>
        <taxon>Salmoninae</taxon>
        <taxon>Oncorhynchus</taxon>
    </lineage>
</organism>
<name>A0A8C8LXU4_ONCTS</name>
<keyword evidence="14" id="KW-0175">Coiled coil</keyword>